<comment type="caution">
    <text evidence="1">The sequence shown here is derived from an EMBL/GenBank/DDBJ whole genome shotgun (WGS) entry which is preliminary data.</text>
</comment>
<reference evidence="1" key="1">
    <citation type="submission" date="2019-08" db="EMBL/GenBank/DDBJ databases">
        <authorList>
            <person name="Kucharzyk K."/>
            <person name="Murdoch R.W."/>
            <person name="Higgins S."/>
            <person name="Loffler F."/>
        </authorList>
    </citation>
    <scope>NUCLEOTIDE SEQUENCE</scope>
</reference>
<protein>
    <submittedName>
        <fullName evidence="1">Uncharacterized protein</fullName>
    </submittedName>
</protein>
<sequence length="41" mass="4553">MQVDDAVVVLEQHRPGACQGVKRLPDGGAELRVRIKDLARR</sequence>
<dbReference type="EMBL" id="VSSQ01142105">
    <property type="protein sequence ID" value="MPN63127.1"/>
    <property type="molecule type" value="Genomic_DNA"/>
</dbReference>
<organism evidence="1">
    <name type="scientific">bioreactor metagenome</name>
    <dbReference type="NCBI Taxonomy" id="1076179"/>
    <lineage>
        <taxon>unclassified sequences</taxon>
        <taxon>metagenomes</taxon>
        <taxon>ecological metagenomes</taxon>
    </lineage>
</organism>
<name>A0A645JIE5_9ZZZZ</name>
<proteinExistence type="predicted"/>
<dbReference type="AlphaFoldDB" id="A0A645JIE5"/>
<accession>A0A645JIE5</accession>
<gene>
    <name evidence="1" type="ORF">SDC9_210881</name>
</gene>
<evidence type="ECO:0000313" key="1">
    <source>
        <dbReference type="EMBL" id="MPN63127.1"/>
    </source>
</evidence>